<dbReference type="RefSeq" id="WP_190154067.1">
    <property type="nucleotide sequence ID" value="NZ_BMTL01000053.1"/>
</dbReference>
<comment type="caution">
    <text evidence="1">The sequence shown here is derived from an EMBL/GenBank/DDBJ whole genome shotgun (WGS) entry which is preliminary data.</text>
</comment>
<evidence type="ECO:0000313" key="2">
    <source>
        <dbReference type="Proteomes" id="UP000606194"/>
    </source>
</evidence>
<keyword evidence="2" id="KW-1185">Reference proteome</keyword>
<organism evidence="1 2">
    <name type="scientific">Streptomyces humidus</name>
    <dbReference type="NCBI Taxonomy" id="52259"/>
    <lineage>
        <taxon>Bacteria</taxon>
        <taxon>Bacillati</taxon>
        <taxon>Actinomycetota</taxon>
        <taxon>Actinomycetes</taxon>
        <taxon>Kitasatosporales</taxon>
        <taxon>Streptomycetaceae</taxon>
        <taxon>Streptomyces</taxon>
    </lineage>
</organism>
<reference evidence="1" key="2">
    <citation type="submission" date="2020-09" db="EMBL/GenBank/DDBJ databases">
        <authorList>
            <person name="Sun Q."/>
            <person name="Ohkuma M."/>
        </authorList>
    </citation>
    <scope>NUCLEOTIDE SEQUENCE</scope>
    <source>
        <strain evidence="1">JCM 4386</strain>
    </source>
</reference>
<sequence length="236" mass="25906">MVHGLRHLRLCAVNIDGVMLGDSFSPVIHHFLVSRGCAYTAEVERSIFSRPRAVAGRLLAEAVGEAVGVPMTGEEALEAYFEERARHVAAYPVRVNDGGIELVRGLRRLGLRTVCYGGLDESHFDAFLGEHAGLFDGPGYICTDAFRPGLHEIATEYFGLKHDQVLVIDDVATVAETARSLGMPFIGHPSHFEHSFQRRLMREAGVRYLVDSLHAVDEELLRSVDAEAAAGTVWPL</sequence>
<dbReference type="InterPro" id="IPR023214">
    <property type="entry name" value="HAD_sf"/>
</dbReference>
<dbReference type="EMBL" id="BMTL01000053">
    <property type="protein sequence ID" value="GGS27873.1"/>
    <property type="molecule type" value="Genomic_DNA"/>
</dbReference>
<name>A0A918GAY2_9ACTN</name>
<dbReference type="Gene3D" id="3.40.50.1000">
    <property type="entry name" value="HAD superfamily/HAD-like"/>
    <property type="match status" value="1"/>
</dbReference>
<gene>
    <name evidence="1" type="ORF">GCM10010269_78120</name>
</gene>
<evidence type="ECO:0000313" key="1">
    <source>
        <dbReference type="EMBL" id="GGS27873.1"/>
    </source>
</evidence>
<reference evidence="1" key="1">
    <citation type="journal article" date="2014" name="Int. J. Syst. Evol. Microbiol.">
        <title>Complete genome sequence of Corynebacterium casei LMG S-19264T (=DSM 44701T), isolated from a smear-ripened cheese.</title>
        <authorList>
            <consortium name="US DOE Joint Genome Institute (JGI-PGF)"/>
            <person name="Walter F."/>
            <person name="Albersmeier A."/>
            <person name="Kalinowski J."/>
            <person name="Ruckert C."/>
        </authorList>
    </citation>
    <scope>NUCLEOTIDE SEQUENCE</scope>
    <source>
        <strain evidence="1">JCM 4386</strain>
    </source>
</reference>
<dbReference type="InterPro" id="IPR036412">
    <property type="entry name" value="HAD-like_sf"/>
</dbReference>
<protein>
    <recommendedName>
        <fullName evidence="3">HAD family phosphatase</fullName>
    </recommendedName>
</protein>
<dbReference type="SUPFAM" id="SSF56784">
    <property type="entry name" value="HAD-like"/>
    <property type="match status" value="1"/>
</dbReference>
<dbReference type="Proteomes" id="UP000606194">
    <property type="component" value="Unassembled WGS sequence"/>
</dbReference>
<dbReference type="AlphaFoldDB" id="A0A918GAY2"/>
<proteinExistence type="predicted"/>
<accession>A0A918GAY2</accession>
<evidence type="ECO:0008006" key="3">
    <source>
        <dbReference type="Google" id="ProtNLM"/>
    </source>
</evidence>